<evidence type="ECO:0000313" key="2">
    <source>
        <dbReference type="EMBL" id="PPJ58640.1"/>
    </source>
</evidence>
<dbReference type="PANTHER" id="PTHR24148:SF64">
    <property type="entry name" value="HETEROKARYON INCOMPATIBILITY DOMAIN-CONTAINING PROTEIN"/>
    <property type="match status" value="1"/>
</dbReference>
<keyword evidence="3" id="KW-1185">Reference proteome</keyword>
<name>A0A2S6CFY2_9PEZI</name>
<reference evidence="3" key="1">
    <citation type="journal article" date="2017" name="bioRxiv">
        <title>Conservation of a gene cluster reveals novel cercosporin biosynthetic mechanisms and extends production to the genus Colletotrichum.</title>
        <authorList>
            <person name="de Jonge R."/>
            <person name="Ebert M.K."/>
            <person name="Huitt-Roehl C.R."/>
            <person name="Pal P."/>
            <person name="Suttle J.C."/>
            <person name="Spanner R.E."/>
            <person name="Neubauer J.D."/>
            <person name="Jurick W.M.II."/>
            <person name="Stott K.A."/>
            <person name="Secor G.A."/>
            <person name="Thomma B.P.H.J."/>
            <person name="Van de Peer Y."/>
            <person name="Townsend C.A."/>
            <person name="Bolton M.D."/>
        </authorList>
    </citation>
    <scope>NUCLEOTIDE SEQUENCE [LARGE SCALE GENOMIC DNA]</scope>
    <source>
        <strain evidence="3">CBS538.71</strain>
    </source>
</reference>
<dbReference type="EMBL" id="PNEN01000451">
    <property type="protein sequence ID" value="PPJ58640.1"/>
    <property type="molecule type" value="Genomic_DNA"/>
</dbReference>
<accession>A0A2S6CFY2</accession>
<feature type="compositionally biased region" description="Polar residues" evidence="1">
    <location>
        <begin position="265"/>
        <end position="274"/>
    </location>
</feature>
<evidence type="ECO:0000256" key="1">
    <source>
        <dbReference type="SAM" id="MobiDB-lite"/>
    </source>
</evidence>
<evidence type="ECO:0008006" key="4">
    <source>
        <dbReference type="Google" id="ProtNLM"/>
    </source>
</evidence>
<dbReference type="OrthoDB" id="10490436at2759"/>
<evidence type="ECO:0000313" key="3">
    <source>
        <dbReference type="Proteomes" id="UP000237631"/>
    </source>
</evidence>
<feature type="region of interest" description="Disordered" evidence="1">
    <location>
        <begin position="258"/>
        <end position="279"/>
    </location>
</feature>
<comment type="caution">
    <text evidence="2">The sequence shown here is derived from an EMBL/GenBank/DDBJ whole genome shotgun (WGS) entry which is preliminary data.</text>
</comment>
<dbReference type="InterPro" id="IPR052895">
    <property type="entry name" value="HetReg/Transcr_Mod"/>
</dbReference>
<sequence length="437" mass="49802">MYQIYQNAQETLVWLGGYPLGDGFPDEDNEEVLRALIRLRRIQKPHEIRTFFSGAEHCICLHHGDSQCKCGGPLPAVDLEHDKTWRRLFTTVSGLERYTSVLLEVLLYFFKARYWTRRWIVQEYASEPKPLLWGHTQRWAFNHGDMDRLMNMHEALPTTAVHALSRVTVMTWMNEGTADHDLRVKQGISDYLYAFRGMQCSDNHDVLYSLLSLSNPFGLVVDYDCPLRELYCQFSSRAILDGYWDFILGNGGLNASRGEMEESTDSVNRETSAASPGPHGPTWVADLRHIECEGLFYVPATWITHPIFLEDRLILSSFFVAVISHTQSTDEWIAYTGNDYLQHVDVSRLKESLAISTVVPFSSRVISVQPSDLLLLPDALCQGRFRLEVVLVVRPRPALAQRTRVVVETVGTAAIEFGAELAPEYKTEEARIELEIV</sequence>
<dbReference type="AlphaFoldDB" id="A0A2S6CFY2"/>
<proteinExistence type="predicted"/>
<gene>
    <name evidence="2" type="ORF">CBER1_03548</name>
</gene>
<organism evidence="2 3">
    <name type="scientific">Cercospora berteroae</name>
    <dbReference type="NCBI Taxonomy" id="357750"/>
    <lineage>
        <taxon>Eukaryota</taxon>
        <taxon>Fungi</taxon>
        <taxon>Dikarya</taxon>
        <taxon>Ascomycota</taxon>
        <taxon>Pezizomycotina</taxon>
        <taxon>Dothideomycetes</taxon>
        <taxon>Dothideomycetidae</taxon>
        <taxon>Mycosphaerellales</taxon>
        <taxon>Mycosphaerellaceae</taxon>
        <taxon>Cercospora</taxon>
    </lineage>
</organism>
<dbReference type="PANTHER" id="PTHR24148">
    <property type="entry name" value="ANKYRIN REPEAT DOMAIN-CONTAINING PROTEIN 39 HOMOLOG-RELATED"/>
    <property type="match status" value="1"/>
</dbReference>
<dbReference type="Proteomes" id="UP000237631">
    <property type="component" value="Unassembled WGS sequence"/>
</dbReference>
<protein>
    <recommendedName>
        <fullName evidence="4">Heterokaryon incompatibility domain-containing protein</fullName>
    </recommendedName>
</protein>